<keyword evidence="3" id="KW-1185">Reference proteome</keyword>
<sequence>MGHPAKERYILFYILLEMVNLVILTIFAILNISHYPFASMSAILIGCSFLWYGLYLMYKFYLEIRDYNSVQSGVIEISCNTHPDPLIGLPERAVDSTAVRQALLFGNPLNCGLQTTTDNNEINLATV</sequence>
<feature type="transmembrane region" description="Helical" evidence="1">
    <location>
        <begin position="12"/>
        <end position="32"/>
    </location>
</feature>
<evidence type="ECO:0000256" key="1">
    <source>
        <dbReference type="SAM" id="Phobius"/>
    </source>
</evidence>
<proteinExistence type="predicted"/>
<dbReference type="EMBL" id="JAPWTJ010000031">
    <property type="protein sequence ID" value="KAJ8984585.1"/>
    <property type="molecule type" value="Genomic_DNA"/>
</dbReference>
<evidence type="ECO:0000313" key="3">
    <source>
        <dbReference type="Proteomes" id="UP001162164"/>
    </source>
</evidence>
<reference evidence="2" key="1">
    <citation type="journal article" date="2023" name="Insect Mol. Biol.">
        <title>Genome sequencing provides insights into the evolution of gene families encoding plant cell wall-degrading enzymes in longhorned beetles.</title>
        <authorList>
            <person name="Shin N.R."/>
            <person name="Okamura Y."/>
            <person name="Kirsch R."/>
            <person name="Pauchet Y."/>
        </authorList>
    </citation>
    <scope>NUCLEOTIDE SEQUENCE</scope>
    <source>
        <strain evidence="2">MMC_N1</strain>
    </source>
</reference>
<evidence type="ECO:0000313" key="2">
    <source>
        <dbReference type="EMBL" id="KAJ8984585.1"/>
    </source>
</evidence>
<organism evidence="2 3">
    <name type="scientific">Molorchus minor</name>
    <dbReference type="NCBI Taxonomy" id="1323400"/>
    <lineage>
        <taxon>Eukaryota</taxon>
        <taxon>Metazoa</taxon>
        <taxon>Ecdysozoa</taxon>
        <taxon>Arthropoda</taxon>
        <taxon>Hexapoda</taxon>
        <taxon>Insecta</taxon>
        <taxon>Pterygota</taxon>
        <taxon>Neoptera</taxon>
        <taxon>Endopterygota</taxon>
        <taxon>Coleoptera</taxon>
        <taxon>Polyphaga</taxon>
        <taxon>Cucujiformia</taxon>
        <taxon>Chrysomeloidea</taxon>
        <taxon>Cerambycidae</taxon>
        <taxon>Lamiinae</taxon>
        <taxon>Monochamini</taxon>
        <taxon>Molorchus</taxon>
    </lineage>
</organism>
<keyword evidence="1" id="KW-0472">Membrane</keyword>
<name>A0ABQ9K2Q4_9CUCU</name>
<dbReference type="Proteomes" id="UP001162164">
    <property type="component" value="Unassembled WGS sequence"/>
</dbReference>
<comment type="caution">
    <text evidence="2">The sequence shown here is derived from an EMBL/GenBank/DDBJ whole genome shotgun (WGS) entry which is preliminary data.</text>
</comment>
<feature type="transmembrane region" description="Helical" evidence="1">
    <location>
        <begin position="38"/>
        <end position="58"/>
    </location>
</feature>
<keyword evidence="1" id="KW-1133">Transmembrane helix</keyword>
<protein>
    <submittedName>
        <fullName evidence="2">Uncharacterized protein</fullName>
    </submittedName>
</protein>
<gene>
    <name evidence="2" type="ORF">NQ317_006047</name>
</gene>
<keyword evidence="1" id="KW-0812">Transmembrane</keyword>
<accession>A0ABQ9K2Q4</accession>